<feature type="signal peptide" evidence="1">
    <location>
        <begin position="1"/>
        <end position="20"/>
    </location>
</feature>
<gene>
    <name evidence="3" type="ORF">HW561_07365</name>
</gene>
<feature type="domain" description="Lysozyme inhibitor LprI-like N-terminal" evidence="2">
    <location>
        <begin position="23"/>
        <end position="110"/>
    </location>
</feature>
<reference evidence="3 4" key="1">
    <citation type="submission" date="2020-06" db="EMBL/GenBank/DDBJ databases">
        <authorList>
            <person name="Cao W.R."/>
        </authorList>
    </citation>
    <scope>NUCLEOTIDE SEQUENCE [LARGE SCALE GENOMIC DNA]</scope>
    <source>
        <strain evidence="3 4">B1Z28</strain>
    </source>
</reference>
<dbReference type="InterPro" id="IPR009739">
    <property type="entry name" value="LprI-like_N"/>
</dbReference>
<evidence type="ECO:0000313" key="4">
    <source>
        <dbReference type="Proteomes" id="UP000630805"/>
    </source>
</evidence>
<dbReference type="EMBL" id="JABXWT010000002">
    <property type="protein sequence ID" value="NVO55604.1"/>
    <property type="molecule type" value="Genomic_DNA"/>
</dbReference>
<dbReference type="RefSeq" id="WP_176863197.1">
    <property type="nucleotide sequence ID" value="NZ_JABXWT010000002.1"/>
</dbReference>
<keyword evidence="4" id="KW-1185">Reference proteome</keyword>
<evidence type="ECO:0000256" key="1">
    <source>
        <dbReference type="SAM" id="SignalP"/>
    </source>
</evidence>
<proteinExistence type="predicted"/>
<name>A0ABX2PPD0_9RHOB</name>
<sequence length="114" mass="12760">MRAFTTFLAALIPASSAAQSSCGGQTQVDANFCAKEQWEIADRELNLLWKEIKPLADARGNGQTLLEEQRTWLKRRDATCDQELASGGSAAAMFYWTCMEEQTQQRNQALGAWR</sequence>
<keyword evidence="1" id="KW-0732">Signal</keyword>
<accession>A0ABX2PPD0</accession>
<organism evidence="3 4">
    <name type="scientific">Ruegeria haliotis</name>
    <dbReference type="NCBI Taxonomy" id="2747601"/>
    <lineage>
        <taxon>Bacteria</taxon>
        <taxon>Pseudomonadati</taxon>
        <taxon>Pseudomonadota</taxon>
        <taxon>Alphaproteobacteria</taxon>
        <taxon>Rhodobacterales</taxon>
        <taxon>Roseobacteraceae</taxon>
        <taxon>Ruegeria</taxon>
    </lineage>
</organism>
<protein>
    <submittedName>
        <fullName evidence="3">DUF1311 domain-containing protein</fullName>
    </submittedName>
</protein>
<evidence type="ECO:0000313" key="3">
    <source>
        <dbReference type="EMBL" id="NVO55604.1"/>
    </source>
</evidence>
<dbReference type="Proteomes" id="UP000630805">
    <property type="component" value="Unassembled WGS sequence"/>
</dbReference>
<comment type="caution">
    <text evidence="3">The sequence shown here is derived from an EMBL/GenBank/DDBJ whole genome shotgun (WGS) entry which is preliminary data.</text>
</comment>
<feature type="chain" id="PRO_5047544603" evidence="1">
    <location>
        <begin position="21"/>
        <end position="114"/>
    </location>
</feature>
<dbReference type="Pfam" id="PF07007">
    <property type="entry name" value="LprI"/>
    <property type="match status" value="1"/>
</dbReference>
<dbReference type="Gene3D" id="1.20.1270.180">
    <property type="match status" value="1"/>
</dbReference>
<evidence type="ECO:0000259" key="2">
    <source>
        <dbReference type="Pfam" id="PF07007"/>
    </source>
</evidence>